<organism evidence="1 2">
    <name type="scientific">Citricoccus parietis</name>
    <dbReference type="NCBI Taxonomy" id="592307"/>
    <lineage>
        <taxon>Bacteria</taxon>
        <taxon>Bacillati</taxon>
        <taxon>Actinomycetota</taxon>
        <taxon>Actinomycetes</taxon>
        <taxon>Micrococcales</taxon>
        <taxon>Micrococcaceae</taxon>
        <taxon>Citricoccus</taxon>
    </lineage>
</organism>
<name>A0ABV5G9R0_9MICC</name>
<gene>
    <name evidence="1" type="ORF">ACFFX0_32445</name>
</gene>
<comment type="caution">
    <text evidence="1">The sequence shown here is derived from an EMBL/GenBank/DDBJ whole genome shotgun (WGS) entry which is preliminary data.</text>
</comment>
<evidence type="ECO:0000313" key="2">
    <source>
        <dbReference type="Proteomes" id="UP001589575"/>
    </source>
</evidence>
<keyword evidence="2" id="KW-1185">Reference proteome</keyword>
<evidence type="ECO:0000313" key="1">
    <source>
        <dbReference type="EMBL" id="MFB9075621.1"/>
    </source>
</evidence>
<dbReference type="EMBL" id="JBHMFI010000023">
    <property type="protein sequence ID" value="MFB9075621.1"/>
    <property type="molecule type" value="Genomic_DNA"/>
</dbReference>
<sequence>MGWPPVRRRSLRRISQLKYRVMMAAWAGGMLPVRAFVRSSRSFNRTSMLGSVPELISMCRKYRTRVDCGSSLRVWWLTGFLPWAMSRRVRSMGSWRSHRVAERGSRAVRRCSRRGASSGWIWPVVSERTSPNRSSRRHRPQCEPVRCCSLPQVAHPNLEGTPAHAAHTTRPSGDRNARTLVCAQAGHAEAFQRSLV</sequence>
<proteinExistence type="predicted"/>
<reference evidence="1 2" key="1">
    <citation type="submission" date="2024-09" db="EMBL/GenBank/DDBJ databases">
        <authorList>
            <person name="Sun Q."/>
            <person name="Mori K."/>
        </authorList>
    </citation>
    <scope>NUCLEOTIDE SEQUENCE [LARGE SCALE GENOMIC DNA]</scope>
    <source>
        <strain evidence="1 2">CCM 7609</strain>
    </source>
</reference>
<dbReference type="Proteomes" id="UP001589575">
    <property type="component" value="Unassembled WGS sequence"/>
</dbReference>
<accession>A0ABV5G9R0</accession>
<protein>
    <submittedName>
        <fullName evidence="1">Uncharacterized protein</fullName>
    </submittedName>
</protein>